<keyword evidence="1" id="KW-0812">Transmembrane</keyword>
<keyword evidence="1" id="KW-1133">Transmembrane helix</keyword>
<protein>
    <submittedName>
        <fullName evidence="2">Tfp pilus assembly protein PilE</fullName>
    </submittedName>
</protein>
<evidence type="ECO:0000256" key="1">
    <source>
        <dbReference type="SAM" id="Phobius"/>
    </source>
</evidence>
<organism evidence="2 3">
    <name type="scientific">Methylohalomonas lacus</name>
    <dbReference type="NCBI Taxonomy" id="398773"/>
    <lineage>
        <taxon>Bacteria</taxon>
        <taxon>Pseudomonadati</taxon>
        <taxon>Pseudomonadota</taxon>
        <taxon>Gammaproteobacteria</taxon>
        <taxon>Methylohalomonadales</taxon>
        <taxon>Methylohalomonadaceae</taxon>
        <taxon>Methylohalomonas</taxon>
    </lineage>
</organism>
<evidence type="ECO:0000313" key="2">
    <source>
        <dbReference type="EMBL" id="MCS3902618.1"/>
    </source>
</evidence>
<dbReference type="Proteomes" id="UP001204445">
    <property type="component" value="Unassembled WGS sequence"/>
</dbReference>
<reference evidence="2" key="1">
    <citation type="submission" date="2022-08" db="EMBL/GenBank/DDBJ databases">
        <title>Genomic Encyclopedia of Type Strains, Phase III (KMG-III): the genomes of soil and plant-associated and newly described type strains.</title>
        <authorList>
            <person name="Whitman W."/>
        </authorList>
    </citation>
    <scope>NUCLEOTIDE SEQUENCE</scope>
    <source>
        <strain evidence="2">HMT 1</strain>
    </source>
</reference>
<dbReference type="RefSeq" id="WP_259054168.1">
    <property type="nucleotide sequence ID" value="NZ_JANUCT010000003.1"/>
</dbReference>
<feature type="transmembrane region" description="Helical" evidence="1">
    <location>
        <begin position="12"/>
        <end position="33"/>
    </location>
</feature>
<proteinExistence type="predicted"/>
<accession>A0AAE3L3R7</accession>
<evidence type="ECO:0000313" key="3">
    <source>
        <dbReference type="Proteomes" id="UP001204445"/>
    </source>
</evidence>
<comment type="caution">
    <text evidence="2">The sequence shown here is derived from an EMBL/GenBank/DDBJ whole genome shotgun (WGS) entry which is preliminary data.</text>
</comment>
<keyword evidence="3" id="KW-1185">Reference proteome</keyword>
<keyword evidence="1" id="KW-0472">Membrane</keyword>
<gene>
    <name evidence="2" type="ORF">J2T55_000622</name>
</gene>
<dbReference type="EMBL" id="JANUCT010000003">
    <property type="protein sequence ID" value="MCS3902618.1"/>
    <property type="molecule type" value="Genomic_DNA"/>
</dbReference>
<dbReference type="InterPro" id="IPR032314">
    <property type="entry name" value="DUF4845"/>
</dbReference>
<dbReference type="Pfam" id="PF16137">
    <property type="entry name" value="DUF4845"/>
    <property type="match status" value="1"/>
</dbReference>
<sequence length="129" mass="14804">MTYSRNQYGLTLIGFIMVIVLIGFFALVAMKLFPLYSDSFAITQSLNSVASQAEAEKMSERDVRKYFLRSANINGLYQFTEKNINDYLTANKVGQEPREMYMYYENRTTLFGDLDVVLVYDETVQLGGN</sequence>
<name>A0AAE3L3R7_9GAMM</name>
<dbReference type="AlphaFoldDB" id="A0AAE3L3R7"/>